<reference evidence="9 10" key="1">
    <citation type="submission" date="2019-03" db="EMBL/GenBank/DDBJ databases">
        <title>Genomic Encyclopedia of Type Strains, Phase IV (KMG-IV): sequencing the most valuable type-strain genomes for metagenomic binning, comparative biology and taxonomic classification.</title>
        <authorList>
            <person name="Goeker M."/>
        </authorList>
    </citation>
    <scope>NUCLEOTIDE SEQUENCE [LARGE SCALE GENOMIC DNA]</scope>
    <source>
        <strain evidence="9 10">DSM 9035</strain>
    </source>
</reference>
<dbReference type="GO" id="GO:0005886">
    <property type="term" value="C:plasma membrane"/>
    <property type="evidence" value="ECO:0007669"/>
    <property type="project" value="UniProtKB-SubCell"/>
</dbReference>
<proteinExistence type="inferred from homology"/>
<feature type="transmembrane region" description="Helical" evidence="8">
    <location>
        <begin position="165"/>
        <end position="186"/>
    </location>
</feature>
<name>A0A4R3LX17_9HYPH</name>
<evidence type="ECO:0000256" key="8">
    <source>
        <dbReference type="SAM" id="Phobius"/>
    </source>
</evidence>
<dbReference type="InterPro" id="IPR004695">
    <property type="entry name" value="SLAC1/Mae1/Ssu1/TehA"/>
</dbReference>
<keyword evidence="3" id="KW-0813">Transport</keyword>
<dbReference type="Proteomes" id="UP000294664">
    <property type="component" value="Unassembled WGS sequence"/>
</dbReference>
<comment type="caution">
    <text evidence="9">The sequence shown here is derived from an EMBL/GenBank/DDBJ whole genome shotgun (WGS) entry which is preliminary data.</text>
</comment>
<keyword evidence="4" id="KW-1003">Cell membrane</keyword>
<dbReference type="GO" id="GO:0000319">
    <property type="term" value="F:sulfite transmembrane transporter activity"/>
    <property type="evidence" value="ECO:0007669"/>
    <property type="project" value="TreeGrafter"/>
</dbReference>
<dbReference type="Pfam" id="PF03595">
    <property type="entry name" value="SLAC1"/>
    <property type="match status" value="1"/>
</dbReference>
<feature type="transmembrane region" description="Helical" evidence="8">
    <location>
        <begin position="336"/>
        <end position="357"/>
    </location>
</feature>
<feature type="transmembrane region" description="Helical" evidence="8">
    <location>
        <begin position="60"/>
        <end position="83"/>
    </location>
</feature>
<accession>A0A4R3LX17</accession>
<dbReference type="PANTHER" id="PTHR31686">
    <property type="match status" value="1"/>
</dbReference>
<organism evidence="9 10">
    <name type="scientific">Aquabacter spiritensis</name>
    <dbReference type="NCBI Taxonomy" id="933073"/>
    <lineage>
        <taxon>Bacteria</taxon>
        <taxon>Pseudomonadati</taxon>
        <taxon>Pseudomonadota</taxon>
        <taxon>Alphaproteobacteria</taxon>
        <taxon>Hyphomicrobiales</taxon>
        <taxon>Xanthobacteraceae</taxon>
        <taxon>Aquabacter</taxon>
    </lineage>
</organism>
<keyword evidence="10" id="KW-1185">Reference proteome</keyword>
<evidence type="ECO:0000256" key="5">
    <source>
        <dbReference type="ARBA" id="ARBA00022692"/>
    </source>
</evidence>
<dbReference type="Gene3D" id="1.50.10.150">
    <property type="entry name" value="Voltage-dependent anion channel"/>
    <property type="match status" value="1"/>
</dbReference>
<keyword evidence="7 8" id="KW-0472">Membrane</keyword>
<evidence type="ECO:0000256" key="7">
    <source>
        <dbReference type="ARBA" id="ARBA00023136"/>
    </source>
</evidence>
<evidence type="ECO:0000313" key="10">
    <source>
        <dbReference type="Proteomes" id="UP000294664"/>
    </source>
</evidence>
<dbReference type="AlphaFoldDB" id="A0A4R3LX17"/>
<dbReference type="InterPro" id="IPR038665">
    <property type="entry name" value="Voltage-dep_anion_channel_sf"/>
</dbReference>
<protein>
    <submittedName>
        <fullName evidence="9">C4-dicarboxylate transporter/malic acid transport protein</fullName>
    </submittedName>
</protein>
<evidence type="ECO:0000313" key="9">
    <source>
        <dbReference type="EMBL" id="TCT03225.1"/>
    </source>
</evidence>
<evidence type="ECO:0000256" key="1">
    <source>
        <dbReference type="ARBA" id="ARBA00004651"/>
    </source>
</evidence>
<feature type="transmembrane region" description="Helical" evidence="8">
    <location>
        <begin position="198"/>
        <end position="224"/>
    </location>
</feature>
<evidence type="ECO:0000256" key="2">
    <source>
        <dbReference type="ARBA" id="ARBA00008566"/>
    </source>
</evidence>
<sequence length="389" mass="42088">MVNLASSTGASGPAPAGNLKEMIRQFTPNWFGATMGTGVLALALNQFPIEIPILHDIGRILWLFNIALFTLFAAMYAARWIFFFDEAKRIFHHPVVSMFFGTIPMGLATIINGFLAFGVPLWGATAISIAHALWWIDVAMAVACGLLIPFLMFTRQDHSLEKMTAVWLLPIVAAEVAAASGALLVPSLPPGEAYDVHIISYVLWAYSVPLAMSILVILLLRLILYKLPTRDMAASGWLALGPIGTGSLGLLLLGTNAPTIYAASGLPGVGEVGFGIGVIGGAILWGYGAWWLMLAMLKTVRYLNEGMPFNIGWWAFTFPLGVYSLATLALARITHFWFFSAVGGALIVLLAVFWTIVMARTLHGAWRGHLFFAPCLVSGVAPIEPRTKL</sequence>
<feature type="transmembrane region" description="Helical" evidence="8">
    <location>
        <begin position="236"/>
        <end position="254"/>
    </location>
</feature>
<keyword evidence="6 8" id="KW-1133">Transmembrane helix</keyword>
<feature type="transmembrane region" description="Helical" evidence="8">
    <location>
        <begin position="132"/>
        <end position="153"/>
    </location>
</feature>
<feature type="transmembrane region" description="Helical" evidence="8">
    <location>
        <begin position="95"/>
        <end position="120"/>
    </location>
</feature>
<dbReference type="PANTHER" id="PTHR31686:SF1">
    <property type="entry name" value="SULFITE EFFLUX PUMP SSU1"/>
    <property type="match status" value="1"/>
</dbReference>
<feature type="transmembrane region" description="Helical" evidence="8">
    <location>
        <begin position="274"/>
        <end position="297"/>
    </location>
</feature>
<keyword evidence="5 8" id="KW-0812">Transmembrane</keyword>
<dbReference type="EMBL" id="SMAI01000010">
    <property type="protein sequence ID" value="TCT03225.1"/>
    <property type="molecule type" value="Genomic_DNA"/>
</dbReference>
<comment type="similarity">
    <text evidence="2">Belongs to the tellurite-resistance/dicarboxylate transporter (TDT) family.</text>
</comment>
<gene>
    <name evidence="9" type="ORF">EDC64_11088</name>
</gene>
<comment type="subcellular location">
    <subcellularLocation>
        <location evidence="1">Cell membrane</location>
        <topology evidence="1">Multi-pass membrane protein</topology>
    </subcellularLocation>
</comment>
<evidence type="ECO:0000256" key="6">
    <source>
        <dbReference type="ARBA" id="ARBA00022989"/>
    </source>
</evidence>
<evidence type="ECO:0000256" key="4">
    <source>
        <dbReference type="ARBA" id="ARBA00022475"/>
    </source>
</evidence>
<dbReference type="CDD" id="cd09318">
    <property type="entry name" value="TDT_SSU1"/>
    <property type="match status" value="1"/>
</dbReference>
<dbReference type="InterPro" id="IPR051629">
    <property type="entry name" value="Sulfite_efflux_TDT"/>
</dbReference>
<feature type="transmembrane region" description="Helical" evidence="8">
    <location>
        <begin position="309"/>
        <end position="330"/>
    </location>
</feature>
<evidence type="ECO:0000256" key="3">
    <source>
        <dbReference type="ARBA" id="ARBA00022448"/>
    </source>
</evidence>
<feature type="transmembrane region" description="Helical" evidence="8">
    <location>
        <begin position="30"/>
        <end position="48"/>
    </location>
</feature>